<feature type="transmembrane region" description="Helical" evidence="9">
    <location>
        <begin position="293"/>
        <end position="315"/>
    </location>
</feature>
<evidence type="ECO:0000256" key="7">
    <source>
        <dbReference type="ARBA" id="ARBA00023136"/>
    </source>
</evidence>
<feature type="transmembrane region" description="Helical" evidence="9">
    <location>
        <begin position="94"/>
        <end position="112"/>
    </location>
</feature>
<feature type="compositionally biased region" description="Basic and acidic residues" evidence="8">
    <location>
        <begin position="1"/>
        <end position="10"/>
    </location>
</feature>
<sequence>MSGTRLRESARGPARNPATSPPVTARTGRLGAAAERYGLVLLLVGVVAFFSVLPASSAAFTSPANVQAVLASIAVVSVLAVAAVFPLACGQFDFSVAATSLVSSIVCAALMSNHHAPPALAVLCGVGAGVLVGLVNAVLVALLRLNAFIITIGMATLLPGMVQWYTRGVDLVRGVPRPLRDFGSLTWLGLPRVIWLVAALTAVCWFALAHTAFGRRLYAIGGNASAARLVGIPVTALTFGALTISGGLAGVAGVILTARNGGGLVNSGVDLLFPALAAVFLGATAIDPGRYNVLGAVIGTLFVAVSVSGLTLAGAAEWVPAVFNGAALIIAVAVSTLLARRHGTS</sequence>
<keyword evidence="4" id="KW-0997">Cell inner membrane</keyword>
<dbReference type="EMBL" id="QVNQ01000011">
    <property type="protein sequence ID" value="RFS81807.1"/>
    <property type="molecule type" value="Genomic_DNA"/>
</dbReference>
<evidence type="ECO:0000313" key="10">
    <source>
        <dbReference type="EMBL" id="RFS81807.1"/>
    </source>
</evidence>
<dbReference type="AlphaFoldDB" id="A0A372G903"/>
<feature type="transmembrane region" description="Helical" evidence="9">
    <location>
        <begin position="185"/>
        <end position="208"/>
    </location>
</feature>
<keyword evidence="5 9" id="KW-0812">Transmembrane</keyword>
<protein>
    <submittedName>
        <fullName evidence="10">ABC transporter permease</fullName>
    </submittedName>
</protein>
<dbReference type="PANTHER" id="PTHR32196">
    <property type="entry name" value="ABC TRANSPORTER PERMEASE PROTEIN YPHD-RELATED-RELATED"/>
    <property type="match status" value="1"/>
</dbReference>
<proteinExistence type="predicted"/>
<feature type="transmembrane region" description="Helical" evidence="9">
    <location>
        <begin position="268"/>
        <end position="286"/>
    </location>
</feature>
<dbReference type="GO" id="GO:0022857">
    <property type="term" value="F:transmembrane transporter activity"/>
    <property type="evidence" value="ECO:0007669"/>
    <property type="project" value="InterPro"/>
</dbReference>
<comment type="subcellular location">
    <subcellularLocation>
        <location evidence="1">Cell membrane</location>
        <topology evidence="1">Multi-pass membrane protein</topology>
    </subcellularLocation>
</comment>
<accession>A0A372G903</accession>
<evidence type="ECO:0000256" key="6">
    <source>
        <dbReference type="ARBA" id="ARBA00022989"/>
    </source>
</evidence>
<keyword evidence="3" id="KW-1003">Cell membrane</keyword>
<feature type="transmembrane region" description="Helical" evidence="9">
    <location>
        <begin position="229"/>
        <end position="256"/>
    </location>
</feature>
<evidence type="ECO:0000256" key="9">
    <source>
        <dbReference type="SAM" id="Phobius"/>
    </source>
</evidence>
<keyword evidence="11" id="KW-1185">Reference proteome</keyword>
<evidence type="ECO:0000256" key="5">
    <source>
        <dbReference type="ARBA" id="ARBA00022692"/>
    </source>
</evidence>
<gene>
    <name evidence="10" type="ORF">D0T12_29215</name>
</gene>
<dbReference type="RefSeq" id="WP_117403610.1">
    <property type="nucleotide sequence ID" value="NZ_QVNQ01000011.1"/>
</dbReference>
<dbReference type="PANTHER" id="PTHR32196:SF21">
    <property type="entry name" value="ABC TRANSPORTER PERMEASE PROTEIN YPHD-RELATED"/>
    <property type="match status" value="1"/>
</dbReference>
<evidence type="ECO:0000256" key="1">
    <source>
        <dbReference type="ARBA" id="ARBA00004651"/>
    </source>
</evidence>
<comment type="caution">
    <text evidence="10">The sequence shown here is derived from an EMBL/GenBank/DDBJ whole genome shotgun (WGS) entry which is preliminary data.</text>
</comment>
<feature type="transmembrane region" description="Helical" evidence="9">
    <location>
        <begin position="147"/>
        <end position="165"/>
    </location>
</feature>
<dbReference type="Proteomes" id="UP000262882">
    <property type="component" value="Unassembled WGS sequence"/>
</dbReference>
<evidence type="ECO:0000256" key="3">
    <source>
        <dbReference type="ARBA" id="ARBA00022475"/>
    </source>
</evidence>
<keyword evidence="2" id="KW-0813">Transport</keyword>
<evidence type="ECO:0000256" key="8">
    <source>
        <dbReference type="SAM" id="MobiDB-lite"/>
    </source>
</evidence>
<dbReference type="GO" id="GO:0005886">
    <property type="term" value="C:plasma membrane"/>
    <property type="evidence" value="ECO:0007669"/>
    <property type="project" value="UniProtKB-SubCell"/>
</dbReference>
<evidence type="ECO:0000256" key="2">
    <source>
        <dbReference type="ARBA" id="ARBA00022448"/>
    </source>
</evidence>
<evidence type="ECO:0000256" key="4">
    <source>
        <dbReference type="ARBA" id="ARBA00022519"/>
    </source>
</evidence>
<name>A0A372G903_9ACTN</name>
<dbReference type="Pfam" id="PF02653">
    <property type="entry name" value="BPD_transp_2"/>
    <property type="match status" value="1"/>
</dbReference>
<keyword evidence="7 9" id="KW-0472">Membrane</keyword>
<feature type="transmembrane region" description="Helical" evidence="9">
    <location>
        <begin position="39"/>
        <end position="60"/>
    </location>
</feature>
<feature type="transmembrane region" description="Helical" evidence="9">
    <location>
        <begin position="118"/>
        <end position="140"/>
    </location>
</feature>
<reference evidence="10 11" key="1">
    <citation type="submission" date="2018-08" db="EMBL/GenBank/DDBJ databases">
        <title>Actinomadura spongicola sp. nov., isolated from marine sponge Leucetta chagosensis.</title>
        <authorList>
            <person name="Li L."/>
            <person name="Lin H.W."/>
        </authorList>
    </citation>
    <scope>NUCLEOTIDE SEQUENCE [LARGE SCALE GENOMIC DNA]</scope>
    <source>
        <strain evidence="10 11">LHW52907</strain>
    </source>
</reference>
<dbReference type="CDD" id="cd06579">
    <property type="entry name" value="TM_PBP1_transp_AraH_like"/>
    <property type="match status" value="1"/>
</dbReference>
<organism evidence="10 11">
    <name type="scientific">Actinomadura spongiicola</name>
    <dbReference type="NCBI Taxonomy" id="2303421"/>
    <lineage>
        <taxon>Bacteria</taxon>
        <taxon>Bacillati</taxon>
        <taxon>Actinomycetota</taxon>
        <taxon>Actinomycetes</taxon>
        <taxon>Streptosporangiales</taxon>
        <taxon>Thermomonosporaceae</taxon>
        <taxon>Actinomadura</taxon>
    </lineage>
</organism>
<keyword evidence="6 9" id="KW-1133">Transmembrane helix</keyword>
<evidence type="ECO:0000313" key="11">
    <source>
        <dbReference type="Proteomes" id="UP000262882"/>
    </source>
</evidence>
<dbReference type="InterPro" id="IPR001851">
    <property type="entry name" value="ABC_transp_permease"/>
</dbReference>
<dbReference type="OrthoDB" id="3468954at2"/>
<feature type="transmembrane region" description="Helical" evidence="9">
    <location>
        <begin position="66"/>
        <end position="87"/>
    </location>
</feature>
<feature type="transmembrane region" description="Helical" evidence="9">
    <location>
        <begin position="321"/>
        <end position="339"/>
    </location>
</feature>
<feature type="region of interest" description="Disordered" evidence="8">
    <location>
        <begin position="1"/>
        <end position="25"/>
    </location>
</feature>